<feature type="transmembrane region" description="Helical" evidence="7">
    <location>
        <begin position="521"/>
        <end position="539"/>
    </location>
</feature>
<dbReference type="SMART" id="SM00014">
    <property type="entry name" value="acidPPc"/>
    <property type="match status" value="1"/>
</dbReference>
<evidence type="ECO:0000256" key="2">
    <source>
        <dbReference type="ARBA" id="ARBA00022475"/>
    </source>
</evidence>
<evidence type="ECO:0000256" key="1">
    <source>
        <dbReference type="ARBA" id="ARBA00004651"/>
    </source>
</evidence>
<dbReference type="InterPro" id="IPR001206">
    <property type="entry name" value="Diacylglycerol_kinase_cat_dom"/>
</dbReference>
<dbReference type="PANTHER" id="PTHR14969:SF62">
    <property type="entry name" value="DECAPRENYLPHOSPHORYL-5-PHOSPHORIBOSE PHOSPHATASE RV3807C-RELATED"/>
    <property type="match status" value="1"/>
</dbReference>
<dbReference type="Proteomes" id="UP000580839">
    <property type="component" value="Unassembled WGS sequence"/>
</dbReference>
<keyword evidence="2" id="KW-1003">Cell membrane</keyword>
<feature type="domain" description="DAGKc" evidence="8">
    <location>
        <begin position="1"/>
        <end position="132"/>
    </location>
</feature>
<evidence type="ECO:0000256" key="4">
    <source>
        <dbReference type="ARBA" id="ARBA00022801"/>
    </source>
</evidence>
<evidence type="ECO:0000256" key="7">
    <source>
        <dbReference type="SAM" id="Phobius"/>
    </source>
</evidence>
<dbReference type="Gene3D" id="1.20.144.10">
    <property type="entry name" value="Phosphatidic acid phosphatase type 2/haloperoxidase"/>
    <property type="match status" value="1"/>
</dbReference>
<dbReference type="Gene3D" id="2.60.200.40">
    <property type="match status" value="1"/>
</dbReference>
<dbReference type="Pfam" id="PF01569">
    <property type="entry name" value="PAP2"/>
    <property type="match status" value="1"/>
</dbReference>
<dbReference type="SMART" id="SM00046">
    <property type="entry name" value="DAGKc"/>
    <property type="match status" value="1"/>
</dbReference>
<dbReference type="PANTHER" id="PTHR14969">
    <property type="entry name" value="SPHINGOSINE-1-PHOSPHATE PHOSPHOHYDROLASE"/>
    <property type="match status" value="1"/>
</dbReference>
<evidence type="ECO:0000256" key="6">
    <source>
        <dbReference type="ARBA" id="ARBA00023136"/>
    </source>
</evidence>
<evidence type="ECO:0000256" key="5">
    <source>
        <dbReference type="ARBA" id="ARBA00022989"/>
    </source>
</evidence>
<dbReference type="EMBL" id="JABFRW010000031">
    <property type="protein sequence ID" value="NOT33165.1"/>
    <property type="molecule type" value="Genomic_DNA"/>
</dbReference>
<dbReference type="InterPro" id="IPR016064">
    <property type="entry name" value="NAD/diacylglycerol_kinase_sf"/>
</dbReference>
<comment type="caution">
    <text evidence="9">The sequence shown here is derived from an EMBL/GenBank/DDBJ whole genome shotgun (WGS) entry which is preliminary data.</text>
</comment>
<dbReference type="InterPro" id="IPR017438">
    <property type="entry name" value="ATP-NAD_kinase_N"/>
</dbReference>
<dbReference type="PROSITE" id="PS50146">
    <property type="entry name" value="DAGK"/>
    <property type="match status" value="1"/>
</dbReference>
<evidence type="ECO:0000256" key="3">
    <source>
        <dbReference type="ARBA" id="ARBA00022692"/>
    </source>
</evidence>
<dbReference type="InterPro" id="IPR045540">
    <property type="entry name" value="YegS/DAGK_C"/>
</dbReference>
<keyword evidence="5 7" id="KW-1133">Transmembrane helix</keyword>
<dbReference type="GO" id="GO:0005886">
    <property type="term" value="C:plasma membrane"/>
    <property type="evidence" value="ECO:0007669"/>
    <property type="project" value="UniProtKB-SubCell"/>
</dbReference>
<organism evidence="9 10">
    <name type="scientific">Eiseniibacteriota bacterium</name>
    <dbReference type="NCBI Taxonomy" id="2212470"/>
    <lineage>
        <taxon>Bacteria</taxon>
        <taxon>Candidatus Eiseniibacteriota</taxon>
    </lineage>
</organism>
<evidence type="ECO:0000313" key="10">
    <source>
        <dbReference type="Proteomes" id="UP000580839"/>
    </source>
</evidence>
<sequence length="547" mass="58702">MVLNPASARTDGNTLHTAVRAALLRQRLRFRIVRIEPGAAGSRSLATTVRRALRDGCDRVIAAGGDGTIGLVASCMCARSRSRTALAIIPTGTANVLARELGIPTTVPEAIALAVESQTTLELDAMKVGERLILTQLGIGADALMISDTRRAQQERYGRLAYLLAFIRQAASFRSIHFRLSIDGAALKARAWQLIVANAGSAGAPPFSYGPGVDPADGEVDLCLFDLRGWLGGATVFWRILTGRHRRDNNTSYYPVRDSLTIDTRRSVAVQGDGELIGTTPITLTVVPRAIRVVVPKSGATLEDHPDVAGTADIPREVSSATAESAPLAANGVVPTTPAAATLAEDLSAMVAQHSKTWVLHGMARHPIAALSALDAAIYIRLNRLAFGPPWDSLLIWTSRLMHYGEGWAVAALILVVRSPAQGVRAAAEMLPVLWLTMLTMNYPLKRLFRRRRPFVAFVEVRVLGPRPRDFSFPSGHSAAAFAGALLMSAHAPGWSPWLFAVATVVGFSRVYLGVHYPSDVLIGAAGGMGLAVLFRLLLHRLVEFAF</sequence>
<keyword evidence="6 7" id="KW-0472">Membrane</keyword>
<protein>
    <submittedName>
        <fullName evidence="9">Phosphatase PAP2 family protein</fullName>
    </submittedName>
</protein>
<name>A0A849SMS6_UNCEI</name>
<dbReference type="GO" id="GO:0016301">
    <property type="term" value="F:kinase activity"/>
    <property type="evidence" value="ECO:0007669"/>
    <property type="project" value="InterPro"/>
</dbReference>
<dbReference type="Pfam" id="PF19279">
    <property type="entry name" value="YegS_C"/>
    <property type="match status" value="1"/>
</dbReference>
<dbReference type="SUPFAM" id="SSF111331">
    <property type="entry name" value="NAD kinase/diacylglycerol kinase-like"/>
    <property type="match status" value="1"/>
</dbReference>
<dbReference type="SUPFAM" id="SSF48317">
    <property type="entry name" value="Acid phosphatase/Vanadium-dependent haloperoxidase"/>
    <property type="match status" value="1"/>
</dbReference>
<evidence type="ECO:0000313" key="9">
    <source>
        <dbReference type="EMBL" id="NOT33165.1"/>
    </source>
</evidence>
<dbReference type="AlphaFoldDB" id="A0A849SMS6"/>
<keyword evidence="3 7" id="KW-0812">Transmembrane</keyword>
<reference evidence="9 10" key="1">
    <citation type="submission" date="2020-04" db="EMBL/GenBank/DDBJ databases">
        <title>Metagenomic profiling of ammonia- and methane-oxidizing microorganisms in a Dutch drinking water treatment plant.</title>
        <authorList>
            <person name="Poghosyan L."/>
            <person name="Leucker S."/>
        </authorList>
    </citation>
    <scope>NUCLEOTIDE SEQUENCE [LARGE SCALE GENOMIC DNA]</scope>
    <source>
        <strain evidence="9">S-RSF-IL-03</strain>
    </source>
</reference>
<accession>A0A849SMS6</accession>
<dbReference type="Gene3D" id="3.40.50.10330">
    <property type="entry name" value="Probable inorganic polyphosphate/atp-NAD kinase, domain 1"/>
    <property type="match status" value="1"/>
</dbReference>
<keyword evidence="4" id="KW-0378">Hydrolase</keyword>
<dbReference type="Pfam" id="PF00781">
    <property type="entry name" value="DAGK_cat"/>
    <property type="match status" value="1"/>
</dbReference>
<proteinExistence type="predicted"/>
<feature type="transmembrane region" description="Helical" evidence="7">
    <location>
        <begin position="498"/>
        <end position="515"/>
    </location>
</feature>
<dbReference type="GO" id="GO:0016787">
    <property type="term" value="F:hydrolase activity"/>
    <property type="evidence" value="ECO:0007669"/>
    <property type="project" value="UniProtKB-KW"/>
</dbReference>
<dbReference type="InterPro" id="IPR036938">
    <property type="entry name" value="PAP2/HPO_sf"/>
</dbReference>
<gene>
    <name evidence="9" type="ORF">HOP12_03245</name>
</gene>
<evidence type="ECO:0000259" key="8">
    <source>
        <dbReference type="PROSITE" id="PS50146"/>
    </source>
</evidence>
<comment type="subcellular location">
    <subcellularLocation>
        <location evidence="1">Cell membrane</location>
        <topology evidence="1">Multi-pass membrane protein</topology>
    </subcellularLocation>
</comment>
<dbReference type="InterPro" id="IPR000326">
    <property type="entry name" value="PAP2/HPO"/>
</dbReference>